<name>A0A8D8Y2A5_9HEMI</name>
<feature type="transmembrane region" description="Helical" evidence="1">
    <location>
        <begin position="81"/>
        <end position="106"/>
    </location>
</feature>
<feature type="transmembrane region" description="Helical" evidence="1">
    <location>
        <begin position="112"/>
        <end position="138"/>
    </location>
</feature>
<organism evidence="2">
    <name type="scientific">Cacopsylla melanoneura</name>
    <dbReference type="NCBI Taxonomy" id="428564"/>
    <lineage>
        <taxon>Eukaryota</taxon>
        <taxon>Metazoa</taxon>
        <taxon>Ecdysozoa</taxon>
        <taxon>Arthropoda</taxon>
        <taxon>Hexapoda</taxon>
        <taxon>Insecta</taxon>
        <taxon>Pterygota</taxon>
        <taxon>Neoptera</taxon>
        <taxon>Paraneoptera</taxon>
        <taxon>Hemiptera</taxon>
        <taxon>Sternorrhyncha</taxon>
        <taxon>Psylloidea</taxon>
        <taxon>Psyllidae</taxon>
        <taxon>Psyllinae</taxon>
        <taxon>Cacopsylla</taxon>
    </lineage>
</organism>
<protein>
    <submittedName>
        <fullName evidence="2">Uncharacterized protein</fullName>
    </submittedName>
</protein>
<evidence type="ECO:0000256" key="1">
    <source>
        <dbReference type="SAM" id="Phobius"/>
    </source>
</evidence>
<proteinExistence type="predicted"/>
<keyword evidence="1" id="KW-0472">Membrane</keyword>
<keyword evidence="1" id="KW-1133">Transmembrane helix</keyword>
<accession>A0A8D8Y2A5</accession>
<keyword evidence="1" id="KW-0812">Transmembrane</keyword>
<evidence type="ECO:0000313" key="2">
    <source>
        <dbReference type="EMBL" id="CAG6718067.1"/>
    </source>
</evidence>
<dbReference type="AlphaFoldDB" id="A0A8D8Y2A5"/>
<dbReference type="EMBL" id="HBUF01356875">
    <property type="protein sequence ID" value="CAG6718067.1"/>
    <property type="molecule type" value="Transcribed_RNA"/>
</dbReference>
<reference evidence="2" key="1">
    <citation type="submission" date="2021-05" db="EMBL/GenBank/DDBJ databases">
        <authorList>
            <person name="Alioto T."/>
            <person name="Alioto T."/>
            <person name="Gomez Garrido J."/>
        </authorList>
    </citation>
    <scope>NUCLEOTIDE SEQUENCE</scope>
</reference>
<sequence length="139" mass="16788">MNAPKNGHYWAQKPAKSRQWVGFYKIIKVKMGINKNATFGDRTWILIPLADWPWAFFYPWKQRELKTLKPFKSYVGLGRTFETFCLLVYVYTSIFYFYILILIGMYTYLYKIYYIVLIILLLDFIILFCFVFLLEIIIL</sequence>